<evidence type="ECO:0000313" key="1">
    <source>
        <dbReference type="EMBL" id="RLU55528.1"/>
    </source>
</evidence>
<dbReference type="AlphaFoldDB" id="A0A3L8GGT1"/>
<proteinExistence type="predicted"/>
<evidence type="ECO:0000313" key="2">
    <source>
        <dbReference type="Proteomes" id="UP000269148"/>
    </source>
</evidence>
<dbReference type="Proteomes" id="UP000269148">
    <property type="component" value="Unassembled WGS sequence"/>
</dbReference>
<reference evidence="1 2" key="1">
    <citation type="submission" date="2018-06" db="EMBL/GenBank/DDBJ databases">
        <title>Mutators as drivers of adaptation in pathogenic bacteria and a risk factor for host jumps and vaccine escape.</title>
        <authorList>
            <person name="Barnes A.C."/>
            <person name="Silayeva O."/>
        </authorList>
    </citation>
    <scope>NUCLEOTIDE SEQUENCE [LARGE SCALE GENOMIC DNA]</scope>
    <source>
        <strain evidence="1 2">QMA0445</strain>
    </source>
</reference>
<protein>
    <submittedName>
        <fullName evidence="1">Heat-shock protein Hsp20</fullName>
    </submittedName>
</protein>
<accession>A0A3L8GGT1</accession>
<comment type="caution">
    <text evidence="1">The sequence shown here is derived from an EMBL/GenBank/DDBJ whole genome shotgun (WGS) entry which is preliminary data.</text>
</comment>
<gene>
    <name evidence="1" type="ORF">DIY07_08245</name>
</gene>
<organism evidence="1 2">
    <name type="scientific">Streptococcus iniae</name>
    <name type="common">Streptococcus shiloi</name>
    <dbReference type="NCBI Taxonomy" id="1346"/>
    <lineage>
        <taxon>Bacteria</taxon>
        <taxon>Bacillati</taxon>
        <taxon>Bacillota</taxon>
        <taxon>Bacilli</taxon>
        <taxon>Lactobacillales</taxon>
        <taxon>Streptococcaceae</taxon>
        <taxon>Streptococcus</taxon>
    </lineage>
</organism>
<sequence length="50" mass="6330">MFLLFFEKTIDFSLKTFYNRVVLEFRFFEKELPNDIWKGDYSFSFQREIF</sequence>
<dbReference type="EMBL" id="QLQD01000074">
    <property type="protein sequence ID" value="RLU55528.1"/>
    <property type="molecule type" value="Genomic_DNA"/>
</dbReference>
<name>A0A3L8GGT1_STRIN</name>